<dbReference type="InterPro" id="IPR036388">
    <property type="entry name" value="WH-like_DNA-bd_sf"/>
</dbReference>
<dbReference type="Pfam" id="PF01380">
    <property type="entry name" value="SIS"/>
    <property type="match status" value="1"/>
</dbReference>
<dbReference type="CDD" id="cd05013">
    <property type="entry name" value="SIS_RpiR"/>
    <property type="match status" value="1"/>
</dbReference>
<dbReference type="PANTHER" id="PTHR30514">
    <property type="entry name" value="GLUCOKINASE"/>
    <property type="match status" value="1"/>
</dbReference>
<evidence type="ECO:0000256" key="2">
    <source>
        <dbReference type="ARBA" id="ARBA00023125"/>
    </source>
</evidence>
<accession>A0ABU5E1T4</accession>
<dbReference type="InterPro" id="IPR000281">
    <property type="entry name" value="HTH_RpiR"/>
</dbReference>
<feature type="domain" description="SIS" evidence="5">
    <location>
        <begin position="128"/>
        <end position="267"/>
    </location>
</feature>
<dbReference type="Gene3D" id="3.40.50.10490">
    <property type="entry name" value="Glucose-6-phosphate isomerase like protein, domain 1"/>
    <property type="match status" value="1"/>
</dbReference>
<dbReference type="InterPro" id="IPR001347">
    <property type="entry name" value="SIS_dom"/>
</dbReference>
<evidence type="ECO:0000259" key="5">
    <source>
        <dbReference type="PROSITE" id="PS51464"/>
    </source>
</evidence>
<comment type="caution">
    <text evidence="6">The sequence shown here is derived from an EMBL/GenBank/DDBJ whole genome shotgun (WGS) entry which is preliminary data.</text>
</comment>
<dbReference type="InterPro" id="IPR009057">
    <property type="entry name" value="Homeodomain-like_sf"/>
</dbReference>
<keyword evidence="1" id="KW-0805">Transcription regulation</keyword>
<dbReference type="PANTHER" id="PTHR30514:SF1">
    <property type="entry name" value="HTH-TYPE TRANSCRIPTIONAL REGULATOR HEXR-RELATED"/>
    <property type="match status" value="1"/>
</dbReference>
<evidence type="ECO:0000259" key="4">
    <source>
        <dbReference type="PROSITE" id="PS51071"/>
    </source>
</evidence>
<evidence type="ECO:0000313" key="6">
    <source>
        <dbReference type="EMBL" id="MDY0873569.1"/>
    </source>
</evidence>
<feature type="domain" description="HTH rpiR-type" evidence="4">
    <location>
        <begin position="8"/>
        <end position="84"/>
    </location>
</feature>
<dbReference type="Pfam" id="PF01418">
    <property type="entry name" value="HTH_6"/>
    <property type="match status" value="1"/>
</dbReference>
<dbReference type="InterPro" id="IPR035472">
    <property type="entry name" value="RpiR-like_SIS"/>
</dbReference>
<dbReference type="PROSITE" id="PS51071">
    <property type="entry name" value="HTH_RPIR"/>
    <property type="match status" value="1"/>
</dbReference>
<keyword evidence="2" id="KW-0238">DNA-binding</keyword>
<dbReference type="PROSITE" id="PS51464">
    <property type="entry name" value="SIS"/>
    <property type="match status" value="1"/>
</dbReference>
<dbReference type="InterPro" id="IPR047640">
    <property type="entry name" value="RpiR-like"/>
</dbReference>
<dbReference type="EMBL" id="JAXCLX010000003">
    <property type="protein sequence ID" value="MDY0873569.1"/>
    <property type="molecule type" value="Genomic_DNA"/>
</dbReference>
<evidence type="ECO:0000313" key="7">
    <source>
        <dbReference type="Proteomes" id="UP001271769"/>
    </source>
</evidence>
<dbReference type="SUPFAM" id="SSF46689">
    <property type="entry name" value="Homeodomain-like"/>
    <property type="match status" value="1"/>
</dbReference>
<keyword evidence="7" id="KW-1185">Reference proteome</keyword>
<organism evidence="6 7">
    <name type="scientific">Dongia rigui</name>
    <dbReference type="NCBI Taxonomy" id="940149"/>
    <lineage>
        <taxon>Bacteria</taxon>
        <taxon>Pseudomonadati</taxon>
        <taxon>Pseudomonadota</taxon>
        <taxon>Alphaproteobacteria</taxon>
        <taxon>Rhodospirillales</taxon>
        <taxon>Dongiaceae</taxon>
        <taxon>Dongia</taxon>
    </lineage>
</organism>
<dbReference type="Gene3D" id="1.10.10.10">
    <property type="entry name" value="Winged helix-like DNA-binding domain superfamily/Winged helix DNA-binding domain"/>
    <property type="match status" value="1"/>
</dbReference>
<keyword evidence="3" id="KW-0804">Transcription</keyword>
<dbReference type="InterPro" id="IPR046348">
    <property type="entry name" value="SIS_dom_sf"/>
</dbReference>
<proteinExistence type="predicted"/>
<protein>
    <submittedName>
        <fullName evidence="6">SIS domain-containing protein</fullName>
    </submittedName>
</protein>
<reference evidence="6 7" key="1">
    <citation type="journal article" date="2013" name="Antonie Van Leeuwenhoek">
        <title>Dongia rigui sp. nov., isolated from freshwater of a large wetland in Korea.</title>
        <authorList>
            <person name="Baik K.S."/>
            <person name="Hwang Y.M."/>
            <person name="Choi J.S."/>
            <person name="Kwon J."/>
            <person name="Seong C.N."/>
        </authorList>
    </citation>
    <scope>NUCLEOTIDE SEQUENCE [LARGE SCALE GENOMIC DNA]</scope>
    <source>
        <strain evidence="6 7">04SU4-P</strain>
    </source>
</reference>
<dbReference type="SUPFAM" id="SSF53697">
    <property type="entry name" value="SIS domain"/>
    <property type="match status" value="1"/>
</dbReference>
<dbReference type="Proteomes" id="UP001271769">
    <property type="component" value="Unassembled WGS sequence"/>
</dbReference>
<sequence>MSVETSHQNILEIVRVTRDALRKSDRKVADAILVDPRRYLTATVAETAILADVSQPTVIRFCAAIGCGGFQDFKLRLAQSLALGTPATHSALEDGDGPETVFDKIFDYTITSLDWARNRIDKALLARAVDVLAGARRIEFFGFGASGIVAQDAAQKFPLFGVPCGAQMDAHQQIMTASLLGPEDVAVIISNTGSTKSLFDIADIARGNGTKVIGLIGNTAPLMAHCDVSILIETLDNTDVYTPTISRIAALTVIDVLSTAVAMRRDPTHRSRVAAMKEMLRELRSA</sequence>
<name>A0ABU5E1T4_9PROT</name>
<dbReference type="RefSeq" id="WP_320502043.1">
    <property type="nucleotide sequence ID" value="NZ_JAXCLX010000003.1"/>
</dbReference>
<evidence type="ECO:0000256" key="3">
    <source>
        <dbReference type="ARBA" id="ARBA00023163"/>
    </source>
</evidence>
<evidence type="ECO:0000256" key="1">
    <source>
        <dbReference type="ARBA" id="ARBA00023015"/>
    </source>
</evidence>
<gene>
    <name evidence="6" type="ORF">SMD31_16635</name>
</gene>